<evidence type="ECO:0000313" key="2">
    <source>
        <dbReference type="EMBL" id="MFC3110897.1"/>
    </source>
</evidence>
<feature type="transmembrane region" description="Helical" evidence="1">
    <location>
        <begin position="12"/>
        <end position="35"/>
    </location>
</feature>
<keyword evidence="3" id="KW-1185">Reference proteome</keyword>
<evidence type="ECO:0000256" key="1">
    <source>
        <dbReference type="SAM" id="Phobius"/>
    </source>
</evidence>
<organism evidence="2 3">
    <name type="scientific">Undibacterium arcticum</name>
    <dbReference type="NCBI Taxonomy" id="1762892"/>
    <lineage>
        <taxon>Bacteria</taxon>
        <taxon>Pseudomonadati</taxon>
        <taxon>Pseudomonadota</taxon>
        <taxon>Betaproteobacteria</taxon>
        <taxon>Burkholderiales</taxon>
        <taxon>Oxalobacteraceae</taxon>
        <taxon>Undibacterium</taxon>
    </lineage>
</organism>
<accession>A0ABV7FB09</accession>
<comment type="caution">
    <text evidence="2">The sequence shown here is derived from an EMBL/GenBank/DDBJ whole genome shotgun (WGS) entry which is preliminary data.</text>
</comment>
<evidence type="ECO:0000313" key="3">
    <source>
        <dbReference type="Proteomes" id="UP001595530"/>
    </source>
</evidence>
<dbReference type="Proteomes" id="UP001595530">
    <property type="component" value="Unassembled WGS sequence"/>
</dbReference>
<sequence length="89" mass="9657">MLFQRLKLKIMSMLLLGTMAICAAIFAAYVGYGLICEARSPVVGGILILGVFLPFLGAGCAMMSIGMVDFLRSKASDRMAGNWSSYRRI</sequence>
<name>A0ABV7FB09_9BURK</name>
<reference evidence="3" key="1">
    <citation type="journal article" date="2019" name="Int. J. Syst. Evol. Microbiol.">
        <title>The Global Catalogue of Microorganisms (GCM) 10K type strain sequencing project: providing services to taxonomists for standard genome sequencing and annotation.</title>
        <authorList>
            <consortium name="The Broad Institute Genomics Platform"/>
            <consortium name="The Broad Institute Genome Sequencing Center for Infectious Disease"/>
            <person name="Wu L."/>
            <person name="Ma J."/>
        </authorList>
    </citation>
    <scope>NUCLEOTIDE SEQUENCE [LARGE SCALE GENOMIC DNA]</scope>
    <source>
        <strain evidence="3">KCTC 42986</strain>
    </source>
</reference>
<gene>
    <name evidence="2" type="ORF">ACFOFO_23575</name>
</gene>
<dbReference type="RefSeq" id="WP_390329617.1">
    <property type="nucleotide sequence ID" value="NZ_JBHRTP010000091.1"/>
</dbReference>
<feature type="transmembrane region" description="Helical" evidence="1">
    <location>
        <begin position="47"/>
        <end position="71"/>
    </location>
</feature>
<keyword evidence="1" id="KW-0472">Membrane</keyword>
<proteinExistence type="predicted"/>
<dbReference type="EMBL" id="JBHRTP010000091">
    <property type="protein sequence ID" value="MFC3110897.1"/>
    <property type="molecule type" value="Genomic_DNA"/>
</dbReference>
<protein>
    <submittedName>
        <fullName evidence="2">Uncharacterized protein</fullName>
    </submittedName>
</protein>
<keyword evidence="1" id="KW-1133">Transmembrane helix</keyword>
<keyword evidence="1" id="KW-0812">Transmembrane</keyword>